<gene>
    <name evidence="2" type="ORF">NLJ89_g2397</name>
</gene>
<proteinExistence type="predicted"/>
<organism evidence="2 3">
    <name type="scientific">Agrocybe chaxingu</name>
    <dbReference type="NCBI Taxonomy" id="84603"/>
    <lineage>
        <taxon>Eukaryota</taxon>
        <taxon>Fungi</taxon>
        <taxon>Dikarya</taxon>
        <taxon>Basidiomycota</taxon>
        <taxon>Agaricomycotina</taxon>
        <taxon>Agaricomycetes</taxon>
        <taxon>Agaricomycetidae</taxon>
        <taxon>Agaricales</taxon>
        <taxon>Agaricineae</taxon>
        <taxon>Strophariaceae</taxon>
        <taxon>Agrocybe</taxon>
    </lineage>
</organism>
<dbReference type="Proteomes" id="UP001148786">
    <property type="component" value="Unassembled WGS sequence"/>
</dbReference>
<dbReference type="OrthoDB" id="2205812at2759"/>
<reference evidence="2" key="1">
    <citation type="submission" date="2022-07" db="EMBL/GenBank/DDBJ databases">
        <title>Genome Sequence of Agrocybe chaxingu.</title>
        <authorList>
            <person name="Buettner E."/>
        </authorList>
    </citation>
    <scope>NUCLEOTIDE SEQUENCE</scope>
    <source>
        <strain evidence="2">MP-N11</strain>
    </source>
</reference>
<accession>A0A9W8K6P2</accession>
<keyword evidence="3" id="KW-1185">Reference proteome</keyword>
<name>A0A9W8K6P2_9AGAR</name>
<dbReference type="SUPFAM" id="SSF56672">
    <property type="entry name" value="DNA/RNA polymerases"/>
    <property type="match status" value="1"/>
</dbReference>
<evidence type="ECO:0000259" key="1">
    <source>
        <dbReference type="Pfam" id="PF00078"/>
    </source>
</evidence>
<dbReference type="AlphaFoldDB" id="A0A9W8K6P2"/>
<protein>
    <recommendedName>
        <fullName evidence="1">Reverse transcriptase domain-containing protein</fullName>
    </recommendedName>
</protein>
<dbReference type="PANTHER" id="PTHR19446">
    <property type="entry name" value="REVERSE TRANSCRIPTASES"/>
    <property type="match status" value="1"/>
</dbReference>
<evidence type="ECO:0000313" key="3">
    <source>
        <dbReference type="Proteomes" id="UP001148786"/>
    </source>
</evidence>
<comment type="caution">
    <text evidence="2">The sequence shown here is derived from an EMBL/GenBank/DDBJ whole genome shotgun (WGS) entry which is preliminary data.</text>
</comment>
<dbReference type="Pfam" id="PF00078">
    <property type="entry name" value="RVT_1"/>
    <property type="match status" value="1"/>
</dbReference>
<dbReference type="EMBL" id="JANKHO010000147">
    <property type="protein sequence ID" value="KAJ3514403.1"/>
    <property type="molecule type" value="Genomic_DNA"/>
</dbReference>
<dbReference type="InterPro" id="IPR000477">
    <property type="entry name" value="RT_dom"/>
</dbReference>
<evidence type="ECO:0000313" key="2">
    <source>
        <dbReference type="EMBL" id="KAJ3514403.1"/>
    </source>
</evidence>
<sequence length="347" mass="40102">MDIKKAKEQLYNALNVNQLSPSELQATIALLEAKIMELEQVRHTTYRDHIWVKSRMDGENMTKFRIDACKEKKPRDTMPPLKTGRVADGKPEIETNATKMAGLARDYHAEKQTEGLDNQASVEETEEVLSHIKTYLRKEDKSELAKYIKESEVLQAINATPNGKAAGMDGIPPEFWKILVSHYAQDMKNDQANAFDIVWCLTKVFNEIEKEGIKDNIDFAKGWMCPLYKKGDKAEIVNYRPITVLNTDYKIMTKALTARLGKVAPYLIHSDQAGFMKNRKIEDQTELVKLIIHKCELDSENGVIVCLDQEKAYDKIKHDLYGKPFRRWIFQTISYELFRLYMEMVRQ</sequence>
<feature type="domain" description="Reverse transcriptase" evidence="1">
    <location>
        <begin position="232"/>
        <end position="333"/>
    </location>
</feature>
<dbReference type="InterPro" id="IPR043502">
    <property type="entry name" value="DNA/RNA_pol_sf"/>
</dbReference>